<proteinExistence type="predicted"/>
<reference evidence="3 4" key="1">
    <citation type="submission" date="2019-10" db="EMBL/GenBank/DDBJ databases">
        <title>Georgenia wutianyii sp. nov. and Georgenia yuyongxinii sp. nov. isolated from plateau pika (Ochotona curzoniae) in the Qinghai-Tibet plateau of China.</title>
        <authorList>
            <person name="Tian Z."/>
        </authorList>
    </citation>
    <scope>NUCLEOTIDE SEQUENCE [LARGE SCALE GENOMIC DNA]</scope>
    <source>
        <strain evidence="3 4">DSM 21501</strain>
    </source>
</reference>
<dbReference type="InterPro" id="IPR051353">
    <property type="entry name" value="Tobamovirus_resist_UPF0261"/>
</dbReference>
<dbReference type="PANTHER" id="PTHR31862">
    <property type="entry name" value="UPF0261 DOMAIN PROTEIN (AFU_ORTHOLOGUE AFUA_1G10120)"/>
    <property type="match status" value="1"/>
</dbReference>
<evidence type="ECO:0000259" key="1">
    <source>
        <dbReference type="Pfam" id="PF06792"/>
    </source>
</evidence>
<keyword evidence="4" id="KW-1185">Reference proteome</keyword>
<dbReference type="EMBL" id="WHJE01000078">
    <property type="protein sequence ID" value="KAE8763346.1"/>
    <property type="molecule type" value="Genomic_DNA"/>
</dbReference>
<dbReference type="Pfam" id="PF06792">
    <property type="entry name" value="UPF0261"/>
    <property type="match status" value="1"/>
</dbReference>
<dbReference type="Pfam" id="PF23189">
    <property type="entry name" value="UPF0261_C"/>
    <property type="match status" value="1"/>
</dbReference>
<dbReference type="RefSeq" id="WP_152200133.1">
    <property type="nucleotide sequence ID" value="NZ_VUKF01000003.1"/>
</dbReference>
<dbReference type="Proteomes" id="UP000451860">
    <property type="component" value="Unassembled WGS sequence"/>
</dbReference>
<dbReference type="NCBIfam" id="NF002674">
    <property type="entry name" value="PRK02399.1-2"/>
    <property type="match status" value="1"/>
</dbReference>
<gene>
    <name evidence="3" type="ORF">GB883_14620</name>
</gene>
<name>A0A7J5ULW2_9MICO</name>
<dbReference type="InterPro" id="IPR044122">
    <property type="entry name" value="UPF0261_N"/>
</dbReference>
<dbReference type="Gene3D" id="3.40.50.12020">
    <property type="entry name" value="Uncharacterised protein family UPF0261, NN domain"/>
    <property type="match status" value="1"/>
</dbReference>
<evidence type="ECO:0000259" key="2">
    <source>
        <dbReference type="Pfam" id="PF23189"/>
    </source>
</evidence>
<dbReference type="Gene3D" id="3.40.50.12030">
    <property type="entry name" value="Uncharacterised protein family UPF0261, NC domain"/>
    <property type="match status" value="1"/>
</dbReference>
<dbReference type="InterPro" id="IPR056778">
    <property type="entry name" value="UPF0261_C"/>
</dbReference>
<dbReference type="OrthoDB" id="9776369at2"/>
<accession>A0A7J5ULW2</accession>
<feature type="domain" description="UPF0261" evidence="2">
    <location>
        <begin position="189"/>
        <end position="405"/>
    </location>
</feature>
<dbReference type="AlphaFoldDB" id="A0A7J5ULW2"/>
<sequence>MTVEPTVAVLATLDTKAEEARFLARRIAEEGGRARVIDIGLGEAADDVAEVTAPAVAATVGHDVAALRRGLRDVAMAAMGEGAGIHLRRWYDEGRLDGVIAVGGNQGTAIAAIAMRALPFGPAKLIVSTVASGNVRSYVRDHDIAMQFSVADLLGGPNLVTTSVLDRCAAGIVAMARAARRQPRAAPAPAVAVTAFGNTEKAVVRAIEEIRASGLETVPFHASGACGSAMERLVEEGRIQAVLDLTVHEVLGELHPDDIYAPVRPGRLTAAGRMGIPQVVAPGGLEYLCFGGVGTIPERYRGRPTHIHNPYNTNVRTTAGELEAVAALIAERLNAATGPAAVLVPLRGWSQVGSPGGILHDPVANEALVATLRARLRPDIPLRCLDLAINDEEFAVTAARTLLGMLAGAPALAHRTAGETRGQR</sequence>
<dbReference type="CDD" id="cd15488">
    <property type="entry name" value="Tm-1-like"/>
    <property type="match status" value="1"/>
</dbReference>
<dbReference type="PIRSF" id="PIRSF033271">
    <property type="entry name" value="UCP033271"/>
    <property type="match status" value="1"/>
</dbReference>
<dbReference type="PANTHER" id="PTHR31862:SF1">
    <property type="entry name" value="UPF0261 DOMAIN PROTEIN (AFU_ORTHOLOGUE AFUA_1G10120)"/>
    <property type="match status" value="1"/>
</dbReference>
<organism evidence="3 4">
    <name type="scientific">Georgenia thermotolerans</name>
    <dbReference type="NCBI Taxonomy" id="527326"/>
    <lineage>
        <taxon>Bacteria</taxon>
        <taxon>Bacillati</taxon>
        <taxon>Actinomycetota</taxon>
        <taxon>Actinomycetes</taxon>
        <taxon>Micrococcales</taxon>
        <taxon>Bogoriellaceae</taxon>
        <taxon>Georgenia</taxon>
    </lineage>
</organism>
<feature type="domain" description="UPF0261" evidence="1">
    <location>
        <begin position="5"/>
        <end position="179"/>
    </location>
</feature>
<dbReference type="InterPro" id="IPR008322">
    <property type="entry name" value="UPF0261"/>
</dbReference>
<evidence type="ECO:0000313" key="3">
    <source>
        <dbReference type="EMBL" id="KAE8763346.1"/>
    </source>
</evidence>
<protein>
    <submittedName>
        <fullName evidence="3">UPF0261 family protein</fullName>
    </submittedName>
</protein>
<comment type="caution">
    <text evidence="3">The sequence shown here is derived from an EMBL/GenBank/DDBJ whole genome shotgun (WGS) entry which is preliminary data.</text>
</comment>
<evidence type="ECO:0000313" key="4">
    <source>
        <dbReference type="Proteomes" id="UP000451860"/>
    </source>
</evidence>